<dbReference type="AlphaFoldDB" id="X6LZX5"/>
<reference evidence="1 2" key="1">
    <citation type="journal article" date="2013" name="Curr. Biol.">
        <title>The Genome of the Foraminiferan Reticulomyxa filosa.</title>
        <authorList>
            <person name="Glockner G."/>
            <person name="Hulsmann N."/>
            <person name="Schleicher M."/>
            <person name="Noegel A.A."/>
            <person name="Eichinger L."/>
            <person name="Gallinger C."/>
            <person name="Pawlowski J."/>
            <person name="Sierra R."/>
            <person name="Euteneuer U."/>
            <person name="Pillet L."/>
            <person name="Moustafa A."/>
            <person name="Platzer M."/>
            <person name="Groth M."/>
            <person name="Szafranski K."/>
            <person name="Schliwa M."/>
        </authorList>
    </citation>
    <scope>NUCLEOTIDE SEQUENCE [LARGE SCALE GENOMIC DNA]</scope>
</reference>
<evidence type="ECO:0008006" key="3">
    <source>
        <dbReference type="Google" id="ProtNLM"/>
    </source>
</evidence>
<comment type="caution">
    <text evidence="1">The sequence shown here is derived from an EMBL/GenBank/DDBJ whole genome shotgun (WGS) entry which is preliminary data.</text>
</comment>
<keyword evidence="2" id="KW-1185">Reference proteome</keyword>
<accession>X6LZX5</accession>
<sequence>MKQVNEEKSKDEIKNEVTSLSLEQPCFSKDWILLTNEQKYIKHFICLICKQIVNNHVDIDCPQHVNMDEALITGEHCLKLFLEKHNNSCPIQPHDNCQYSKSNAVRKYIDELTVICIKQFEQELKKLHETEREREIHGVIKCDFKGKLKDLDTHLANECPLNLINCWFKPFGCNHSCFRRI</sequence>
<protein>
    <recommendedName>
        <fullName evidence="3">TRAF-type domain-containing protein</fullName>
    </recommendedName>
</protein>
<organism evidence="1 2">
    <name type="scientific">Reticulomyxa filosa</name>
    <dbReference type="NCBI Taxonomy" id="46433"/>
    <lineage>
        <taxon>Eukaryota</taxon>
        <taxon>Sar</taxon>
        <taxon>Rhizaria</taxon>
        <taxon>Retaria</taxon>
        <taxon>Foraminifera</taxon>
        <taxon>Monothalamids</taxon>
        <taxon>Reticulomyxidae</taxon>
        <taxon>Reticulomyxa</taxon>
    </lineage>
</organism>
<evidence type="ECO:0000313" key="2">
    <source>
        <dbReference type="Proteomes" id="UP000023152"/>
    </source>
</evidence>
<dbReference type="Gene3D" id="3.30.40.10">
    <property type="entry name" value="Zinc/RING finger domain, C3HC4 (zinc finger)"/>
    <property type="match status" value="1"/>
</dbReference>
<gene>
    <name evidence="1" type="ORF">RFI_31102</name>
</gene>
<dbReference type="EMBL" id="ASPP01027274">
    <property type="protein sequence ID" value="ETO06295.1"/>
    <property type="molecule type" value="Genomic_DNA"/>
</dbReference>
<dbReference type="Proteomes" id="UP000023152">
    <property type="component" value="Unassembled WGS sequence"/>
</dbReference>
<name>X6LZX5_RETFI</name>
<evidence type="ECO:0000313" key="1">
    <source>
        <dbReference type="EMBL" id="ETO06295.1"/>
    </source>
</evidence>
<proteinExistence type="predicted"/>
<dbReference type="InterPro" id="IPR013083">
    <property type="entry name" value="Znf_RING/FYVE/PHD"/>
</dbReference>